<evidence type="ECO:0000256" key="4">
    <source>
        <dbReference type="ARBA" id="ARBA00023004"/>
    </source>
</evidence>
<dbReference type="InterPro" id="IPR058240">
    <property type="entry name" value="rSAM_sf"/>
</dbReference>
<keyword evidence="9" id="KW-1185">Reference proteome</keyword>
<dbReference type="GO" id="GO:0051536">
    <property type="term" value="F:iron-sulfur cluster binding"/>
    <property type="evidence" value="ECO:0007669"/>
    <property type="project" value="UniProtKB-KW"/>
</dbReference>
<reference evidence="8 9" key="1">
    <citation type="submission" date="2019-05" db="EMBL/GenBank/DDBJ databases">
        <title>Comparative genomics and metabolomics analyses of clavulanic acid producing Streptomyces species provides insight into specialized metabolism and evolution of beta-lactam biosynthetic gene clusters.</title>
        <authorList>
            <person name="Moore M.A."/>
            <person name="Cruz-Morales P."/>
            <person name="Barona Gomez F."/>
            <person name="Kapil T."/>
        </authorList>
    </citation>
    <scope>NUCLEOTIDE SEQUENCE [LARGE SCALE GENOMIC DNA]</scope>
    <source>
        <strain evidence="8 9">NRRL 5741</strain>
    </source>
</reference>
<evidence type="ECO:0000256" key="2">
    <source>
        <dbReference type="ARBA" id="ARBA00022691"/>
    </source>
</evidence>
<dbReference type="GO" id="GO:0046872">
    <property type="term" value="F:metal ion binding"/>
    <property type="evidence" value="ECO:0007669"/>
    <property type="project" value="UniProtKB-KW"/>
</dbReference>
<keyword evidence="2" id="KW-0949">S-adenosyl-L-methionine</keyword>
<evidence type="ECO:0000256" key="6">
    <source>
        <dbReference type="SAM" id="MobiDB-lite"/>
    </source>
</evidence>
<dbReference type="Proteomes" id="UP000419138">
    <property type="component" value="Unassembled WGS sequence"/>
</dbReference>
<dbReference type="SFLD" id="SFLDG01082">
    <property type="entry name" value="B12-binding_domain_containing"/>
    <property type="match status" value="1"/>
</dbReference>
<organism evidence="8 9">
    <name type="scientific">Streptomyces jumonjinensis</name>
    <dbReference type="NCBI Taxonomy" id="1945"/>
    <lineage>
        <taxon>Bacteria</taxon>
        <taxon>Bacillati</taxon>
        <taxon>Actinomycetota</taxon>
        <taxon>Actinomycetes</taxon>
        <taxon>Kitasatosporales</taxon>
        <taxon>Streptomycetaceae</taxon>
        <taxon>Streptomyces</taxon>
    </lineage>
</organism>
<dbReference type="InterPro" id="IPR007197">
    <property type="entry name" value="rSAM"/>
</dbReference>
<keyword evidence="4" id="KW-0408">Iron</keyword>
<comment type="cofactor">
    <cofactor evidence="1">
        <name>[4Fe-4S] cluster</name>
        <dbReference type="ChEBI" id="CHEBI:49883"/>
    </cofactor>
</comment>
<dbReference type="SUPFAM" id="SSF102114">
    <property type="entry name" value="Radical SAM enzymes"/>
    <property type="match status" value="1"/>
</dbReference>
<sequence>MFSVLETNLRYVKDFVSRVRRPTVLGGYTDPAEFSGHDHVRYLGGLDELGSQFPGVRRSATPDYRLFAGDHVIPRFSLSSGCSFRCNFCSVPTQLTLTPVDRVAENAEAYRPLSFELVYVDDKSFGEARNWRSLGDVGRRISAYNPGFLGFIVQTPPSLACRDGFIQECWDMGVRYIEFGLEICDDRWLAHLRKPFRMRHVEQAMELATAAGMKVVPNLIFGIPGADYTGTVDWISRNAAHIPAVNVNWLAVHQGNERGGLGLPHREQGNSDEHSDRKTWLSESERDHGWQAIRRIYAATAPGFPVEPLVTADMSGH</sequence>
<dbReference type="PANTHER" id="PTHR43409">
    <property type="entry name" value="ANAEROBIC MAGNESIUM-PROTOPORPHYRIN IX MONOMETHYL ESTER CYCLASE-RELATED"/>
    <property type="match status" value="1"/>
</dbReference>
<dbReference type="InterPro" id="IPR023404">
    <property type="entry name" value="rSAM_horseshoe"/>
</dbReference>
<dbReference type="SMART" id="SM00729">
    <property type="entry name" value="Elp3"/>
    <property type="match status" value="1"/>
</dbReference>
<name>A0A646KTY5_STRJU</name>
<protein>
    <submittedName>
        <fullName evidence="8">Radical SAM protein</fullName>
    </submittedName>
</protein>
<gene>
    <name evidence="8" type="ORF">FF041_37310</name>
</gene>
<feature type="compositionally biased region" description="Basic and acidic residues" evidence="6">
    <location>
        <begin position="264"/>
        <end position="284"/>
    </location>
</feature>
<dbReference type="GO" id="GO:0003824">
    <property type="term" value="F:catalytic activity"/>
    <property type="evidence" value="ECO:0007669"/>
    <property type="project" value="InterPro"/>
</dbReference>
<evidence type="ECO:0000313" key="8">
    <source>
        <dbReference type="EMBL" id="MQT05550.1"/>
    </source>
</evidence>
<evidence type="ECO:0000259" key="7">
    <source>
        <dbReference type="SMART" id="SM00729"/>
    </source>
</evidence>
<keyword evidence="5" id="KW-0411">Iron-sulfur</keyword>
<evidence type="ECO:0000256" key="3">
    <source>
        <dbReference type="ARBA" id="ARBA00022723"/>
    </source>
</evidence>
<comment type="caution">
    <text evidence="8">The sequence shown here is derived from an EMBL/GenBank/DDBJ whole genome shotgun (WGS) entry which is preliminary data.</text>
</comment>
<feature type="region of interest" description="Disordered" evidence="6">
    <location>
        <begin position="260"/>
        <end position="284"/>
    </location>
</feature>
<accession>A0A646KTY5</accession>
<keyword evidence="3" id="KW-0479">Metal-binding</keyword>
<feature type="domain" description="Elp3/MiaA/NifB-like radical SAM core" evidence="7">
    <location>
        <begin position="72"/>
        <end position="275"/>
    </location>
</feature>
<dbReference type="OrthoDB" id="5298546at2"/>
<evidence type="ECO:0000256" key="1">
    <source>
        <dbReference type="ARBA" id="ARBA00001966"/>
    </source>
</evidence>
<evidence type="ECO:0000256" key="5">
    <source>
        <dbReference type="ARBA" id="ARBA00023014"/>
    </source>
</evidence>
<dbReference type="Gene3D" id="3.80.30.20">
    <property type="entry name" value="tm_1862 like domain"/>
    <property type="match status" value="1"/>
</dbReference>
<dbReference type="EMBL" id="VCLA01000204">
    <property type="protein sequence ID" value="MQT05550.1"/>
    <property type="molecule type" value="Genomic_DNA"/>
</dbReference>
<proteinExistence type="predicted"/>
<evidence type="ECO:0000313" key="9">
    <source>
        <dbReference type="Proteomes" id="UP000419138"/>
    </source>
</evidence>
<dbReference type="InterPro" id="IPR006638">
    <property type="entry name" value="Elp3/MiaA/NifB-like_rSAM"/>
</dbReference>
<dbReference type="PANTHER" id="PTHR43409:SF4">
    <property type="entry name" value="RADICAL SAM SUPERFAMILY PROTEIN"/>
    <property type="match status" value="1"/>
</dbReference>
<dbReference type="AlphaFoldDB" id="A0A646KTY5"/>
<dbReference type="InterPro" id="IPR051198">
    <property type="entry name" value="BchE-like"/>
</dbReference>
<dbReference type="SFLD" id="SFLDS00029">
    <property type="entry name" value="Radical_SAM"/>
    <property type="match status" value="1"/>
</dbReference>
<dbReference type="Pfam" id="PF04055">
    <property type="entry name" value="Radical_SAM"/>
    <property type="match status" value="1"/>
</dbReference>